<organism evidence="2 3">
    <name type="scientific">Deinococcus depolymerans</name>
    <dbReference type="NCBI Taxonomy" id="392408"/>
    <lineage>
        <taxon>Bacteria</taxon>
        <taxon>Thermotogati</taxon>
        <taxon>Deinococcota</taxon>
        <taxon>Deinococci</taxon>
        <taxon>Deinococcales</taxon>
        <taxon>Deinococcaceae</taxon>
        <taxon>Deinococcus</taxon>
    </lineage>
</organism>
<protein>
    <submittedName>
        <fullName evidence="2">Methyltransferase domain-containing protein</fullName>
    </submittedName>
</protein>
<reference evidence="2 3" key="1">
    <citation type="journal article" date="2019" name="Int. J. Syst. Evol. Microbiol.">
        <title>The Global Catalogue of Microorganisms (GCM) 10K type strain sequencing project: providing services to taxonomists for standard genome sequencing and annotation.</title>
        <authorList>
            <consortium name="The Broad Institute Genomics Platform"/>
            <consortium name="The Broad Institute Genome Sequencing Center for Infectious Disease"/>
            <person name="Wu L."/>
            <person name="Ma J."/>
        </authorList>
    </citation>
    <scope>NUCLEOTIDE SEQUENCE [LARGE SCALE GENOMIC DNA]</scope>
    <source>
        <strain evidence="2 3">JCM 14368</strain>
    </source>
</reference>
<sequence length="264" mass="27793">MTTPEGWEDRNRQQFDALAGGYDRLGFLTQVARFVAGQVPVPPGGAALDVMTGTGSVALALLGRAGSVTGLDLSEGMLRVARARVPGAAFVVGDAAHLPFPDGSFDVVVCASGLFFVPDMGAALREWRRVVRPGGQVLFSSFGRGLLGALPGLWRARLESHGVTPGFPPLGRIPTPDAARDLLRGAGLRDVQVDSTELPYTLAGVDHRWNEIVAGLEGLPLAGFTPHLRAQVETEHRAELAPLFSGGPVTVPLPVIVARGTRPE</sequence>
<name>A0ABN1C2C5_9DEIO</name>
<dbReference type="PANTHER" id="PTHR43591">
    <property type="entry name" value="METHYLTRANSFERASE"/>
    <property type="match status" value="1"/>
</dbReference>
<dbReference type="Proteomes" id="UP001500191">
    <property type="component" value="Unassembled WGS sequence"/>
</dbReference>
<dbReference type="PANTHER" id="PTHR43591:SF24">
    <property type="entry name" value="2-METHOXY-6-POLYPRENYL-1,4-BENZOQUINOL METHYLASE, MITOCHONDRIAL"/>
    <property type="match status" value="1"/>
</dbReference>
<gene>
    <name evidence="2" type="ORF">GCM10008937_17830</name>
</gene>
<accession>A0ABN1C2C5</accession>
<dbReference type="GO" id="GO:0032259">
    <property type="term" value="P:methylation"/>
    <property type="evidence" value="ECO:0007669"/>
    <property type="project" value="UniProtKB-KW"/>
</dbReference>
<proteinExistence type="predicted"/>
<dbReference type="RefSeq" id="WP_343757916.1">
    <property type="nucleotide sequence ID" value="NZ_BAAADB010000014.1"/>
</dbReference>
<evidence type="ECO:0000259" key="1">
    <source>
        <dbReference type="Pfam" id="PF08241"/>
    </source>
</evidence>
<evidence type="ECO:0000313" key="3">
    <source>
        <dbReference type="Proteomes" id="UP001500191"/>
    </source>
</evidence>
<dbReference type="InterPro" id="IPR013216">
    <property type="entry name" value="Methyltransf_11"/>
</dbReference>
<evidence type="ECO:0000313" key="2">
    <source>
        <dbReference type="EMBL" id="GAA0510398.1"/>
    </source>
</evidence>
<keyword evidence="2" id="KW-0489">Methyltransferase</keyword>
<dbReference type="InterPro" id="IPR029063">
    <property type="entry name" value="SAM-dependent_MTases_sf"/>
</dbReference>
<dbReference type="GO" id="GO:0008168">
    <property type="term" value="F:methyltransferase activity"/>
    <property type="evidence" value="ECO:0007669"/>
    <property type="project" value="UniProtKB-KW"/>
</dbReference>
<dbReference type="EMBL" id="BAAADB010000014">
    <property type="protein sequence ID" value="GAA0510398.1"/>
    <property type="molecule type" value="Genomic_DNA"/>
</dbReference>
<dbReference type="Pfam" id="PF08241">
    <property type="entry name" value="Methyltransf_11"/>
    <property type="match status" value="1"/>
</dbReference>
<feature type="domain" description="Methyltransferase type 11" evidence="1">
    <location>
        <begin position="48"/>
        <end position="139"/>
    </location>
</feature>
<dbReference type="CDD" id="cd02440">
    <property type="entry name" value="AdoMet_MTases"/>
    <property type="match status" value="1"/>
</dbReference>
<dbReference type="Gene3D" id="3.40.50.150">
    <property type="entry name" value="Vaccinia Virus protein VP39"/>
    <property type="match status" value="1"/>
</dbReference>
<keyword evidence="2" id="KW-0808">Transferase</keyword>
<dbReference type="SUPFAM" id="SSF53335">
    <property type="entry name" value="S-adenosyl-L-methionine-dependent methyltransferases"/>
    <property type="match status" value="1"/>
</dbReference>
<keyword evidence="3" id="KW-1185">Reference proteome</keyword>
<comment type="caution">
    <text evidence="2">The sequence shown here is derived from an EMBL/GenBank/DDBJ whole genome shotgun (WGS) entry which is preliminary data.</text>
</comment>